<feature type="compositionally biased region" description="Low complexity" evidence="2">
    <location>
        <begin position="780"/>
        <end position="791"/>
    </location>
</feature>
<proteinExistence type="inferred from homology"/>
<sequence>MVSKRSRSSHWRWALIVCLILLITCCVPSVNSETPRDQPAPVSVESTSHEPAKSSPLEGKPSSKLSEADIDRIFNETITVLESLPRRRYRLAIQERDFLFAVSEKLAQKFLPQPLYKILDEFRGRQHSAHPEPSKSTVSPENPTPSTDVIPVIRDSDRHAVKRAKAATTLRILGEKGHEEAHEILGDMLLYGKYQHARNATEAFKYYHNVAQLGRPSSQRMVGLMYATGLGVERDYAKALLYLSFAAVGEDTVAEQVLGYWHIAGIATPRNCEEGAFYYRNVAEKAVAKFKAGPPGGLNLPPAKQRLSEQDGGIYGYGASGPGDPNLRTGHQVNQGALSTEDVLQYYRLQADAGDALAQLLVGQLFYSGSFTVKRNFRRAMEYFRQAAAQHPGEDILRSDDVPPSVKQVADAASHAMHFLGQMYWRGEGVERNNSTARLWFERGAVNKNAACLNALAVMHMEGIGGKKDYNKGIDYLTQAATENADAQARLGEIFLSKGPTHYPTALKYFNAASTKGNIVALFHLGNMHMQGVGMVTPNCHYAVTFYKSVAERGDWHDPIVHHAQDEFKAGDVEGAFLRYLLAAERGYEIAQTNAAWMLDRGIYKYHSSNVVNRTLDPYETALYLWNRAANQGNVDARVKMGDYHYYGLGTSKPEVATTTFADPSAKKEGESADAPAPPSPVAEPGSKDVATRDAGDPTRAAVYYLVAADNEWSSIAMWNLGWMYEVGVGVDQDYHLAKRFYDRCLETNPEAYLPVHLALAKLRIKMLWSWILTGGPFTTHKTPSSTSPTTGPAVDPASSAAETDPDQQPYKQPSWPDDDDDDVFWTGYKRDHHGEDGDAEGKSFFETFAIFALCAAAAALVVYRQALVGEANAARAAAQAAAAVQPPLPQQQQEQYQQHQQQHQEQQQQQQRQPQYSPPQAVPGAVTANAAATAPTGDDGVRHRTPNTEGDQNEDGQDGAATGASQ</sequence>
<accession>A0A507ECI5</accession>
<gene>
    <name evidence="4" type="ORF">PhCBS80983_g01029</name>
</gene>
<evidence type="ECO:0000256" key="1">
    <source>
        <dbReference type="ARBA" id="ARBA00038101"/>
    </source>
</evidence>
<protein>
    <submittedName>
        <fullName evidence="4">Uncharacterized protein</fullName>
    </submittedName>
</protein>
<feature type="region of interest" description="Disordered" evidence="2">
    <location>
        <begin position="663"/>
        <end position="694"/>
    </location>
</feature>
<keyword evidence="3" id="KW-0732">Signal</keyword>
<dbReference type="Proteomes" id="UP000318582">
    <property type="component" value="Unassembled WGS sequence"/>
</dbReference>
<dbReference type="GO" id="GO:0036503">
    <property type="term" value="P:ERAD pathway"/>
    <property type="evidence" value="ECO:0007669"/>
    <property type="project" value="TreeGrafter"/>
</dbReference>
<organism evidence="4 5">
    <name type="scientific">Powellomyces hirtus</name>
    <dbReference type="NCBI Taxonomy" id="109895"/>
    <lineage>
        <taxon>Eukaryota</taxon>
        <taxon>Fungi</taxon>
        <taxon>Fungi incertae sedis</taxon>
        <taxon>Chytridiomycota</taxon>
        <taxon>Chytridiomycota incertae sedis</taxon>
        <taxon>Chytridiomycetes</taxon>
        <taxon>Spizellomycetales</taxon>
        <taxon>Powellomycetaceae</taxon>
        <taxon>Powellomyces</taxon>
    </lineage>
</organism>
<evidence type="ECO:0000313" key="5">
    <source>
        <dbReference type="Proteomes" id="UP000318582"/>
    </source>
</evidence>
<dbReference type="InterPro" id="IPR011990">
    <property type="entry name" value="TPR-like_helical_dom_sf"/>
</dbReference>
<dbReference type="STRING" id="109895.A0A507ECI5"/>
<feature type="compositionally biased region" description="Low complexity" evidence="2">
    <location>
        <begin position="923"/>
        <end position="939"/>
    </location>
</feature>
<dbReference type="AlphaFoldDB" id="A0A507ECI5"/>
<dbReference type="InterPro" id="IPR050767">
    <property type="entry name" value="Sel1_AlgK"/>
</dbReference>
<dbReference type="EMBL" id="QEAQ01000007">
    <property type="protein sequence ID" value="TPX61476.1"/>
    <property type="molecule type" value="Genomic_DNA"/>
</dbReference>
<feature type="region of interest" description="Disordered" evidence="2">
    <location>
        <begin position="780"/>
        <end position="830"/>
    </location>
</feature>
<dbReference type="Pfam" id="PF08238">
    <property type="entry name" value="Sel1"/>
    <property type="match status" value="11"/>
</dbReference>
<feature type="region of interest" description="Disordered" evidence="2">
    <location>
        <begin position="33"/>
        <end position="64"/>
    </location>
</feature>
<evidence type="ECO:0000313" key="4">
    <source>
        <dbReference type="EMBL" id="TPX61476.1"/>
    </source>
</evidence>
<evidence type="ECO:0000256" key="2">
    <source>
        <dbReference type="SAM" id="MobiDB-lite"/>
    </source>
</evidence>
<dbReference type="GO" id="GO:0005789">
    <property type="term" value="C:endoplasmic reticulum membrane"/>
    <property type="evidence" value="ECO:0007669"/>
    <property type="project" value="TreeGrafter"/>
</dbReference>
<evidence type="ECO:0000256" key="3">
    <source>
        <dbReference type="SAM" id="SignalP"/>
    </source>
</evidence>
<dbReference type="SUPFAM" id="SSF81901">
    <property type="entry name" value="HCP-like"/>
    <property type="match status" value="4"/>
</dbReference>
<name>A0A507ECI5_9FUNG</name>
<feature type="signal peptide" evidence="3">
    <location>
        <begin position="1"/>
        <end position="32"/>
    </location>
</feature>
<comment type="caution">
    <text evidence="4">The sequence shown here is derived from an EMBL/GenBank/DDBJ whole genome shotgun (WGS) entry which is preliminary data.</text>
</comment>
<keyword evidence="5" id="KW-1185">Reference proteome</keyword>
<feature type="region of interest" description="Disordered" evidence="2">
    <location>
        <begin position="886"/>
        <end position="967"/>
    </location>
</feature>
<feature type="compositionally biased region" description="Polar residues" evidence="2">
    <location>
        <begin position="134"/>
        <end position="147"/>
    </location>
</feature>
<feature type="chain" id="PRO_5021399810" evidence="3">
    <location>
        <begin position="33"/>
        <end position="967"/>
    </location>
</feature>
<reference evidence="4 5" key="1">
    <citation type="journal article" date="2019" name="Sci. Rep.">
        <title>Comparative genomics of chytrid fungi reveal insights into the obligate biotrophic and pathogenic lifestyle of Synchytrium endobioticum.</title>
        <authorList>
            <person name="van de Vossenberg B.T.L.H."/>
            <person name="Warris S."/>
            <person name="Nguyen H.D.T."/>
            <person name="van Gent-Pelzer M.P.E."/>
            <person name="Joly D.L."/>
            <person name="van de Geest H.C."/>
            <person name="Bonants P.J.M."/>
            <person name="Smith D.S."/>
            <person name="Levesque C.A."/>
            <person name="van der Lee T.A.J."/>
        </authorList>
    </citation>
    <scope>NUCLEOTIDE SEQUENCE [LARGE SCALE GENOMIC DNA]</scope>
    <source>
        <strain evidence="4 5">CBS 809.83</strain>
    </source>
</reference>
<comment type="similarity">
    <text evidence="1">Belongs to the sel-1 family.</text>
</comment>
<feature type="region of interest" description="Disordered" evidence="2">
    <location>
        <begin position="126"/>
        <end position="150"/>
    </location>
</feature>
<dbReference type="Gene3D" id="1.25.40.10">
    <property type="entry name" value="Tetratricopeptide repeat domain"/>
    <property type="match status" value="3"/>
</dbReference>
<dbReference type="InterPro" id="IPR006597">
    <property type="entry name" value="Sel1-like"/>
</dbReference>
<feature type="compositionally biased region" description="Low complexity" evidence="2">
    <location>
        <begin position="886"/>
        <end position="916"/>
    </location>
</feature>
<dbReference type="PANTHER" id="PTHR11102">
    <property type="entry name" value="SEL-1-LIKE PROTEIN"/>
    <property type="match status" value="1"/>
</dbReference>
<dbReference type="PANTHER" id="PTHR11102:SF147">
    <property type="entry name" value="SEL1L ADAPTOR SUBUNIT OF ERAD E3 UBIQUITIN LIGASE"/>
    <property type="match status" value="1"/>
</dbReference>
<dbReference type="SMART" id="SM00671">
    <property type="entry name" value="SEL1"/>
    <property type="match status" value="10"/>
</dbReference>